<evidence type="ECO:0000313" key="2">
    <source>
        <dbReference type="Proteomes" id="UP000007800"/>
    </source>
</evidence>
<dbReference type="GeneID" id="9058012"/>
<protein>
    <submittedName>
        <fullName evidence="1">Uncharacterized protein</fullName>
    </submittedName>
</protein>
<dbReference type="InParanoid" id="C5LQ23"/>
<evidence type="ECO:0000313" key="1">
    <source>
        <dbReference type="EMBL" id="EER01170.1"/>
    </source>
</evidence>
<gene>
    <name evidence="1" type="ORF">Pmar_PMAR018267</name>
</gene>
<reference evidence="1 2" key="1">
    <citation type="submission" date="2008-07" db="EMBL/GenBank/DDBJ databases">
        <authorList>
            <person name="El-Sayed N."/>
            <person name="Caler E."/>
            <person name="Inman J."/>
            <person name="Amedeo P."/>
            <person name="Hass B."/>
            <person name="Wortman J."/>
        </authorList>
    </citation>
    <scope>NUCLEOTIDE SEQUENCE [LARGE SCALE GENOMIC DNA]</scope>
    <source>
        <strain evidence="2">ATCC 50983 / TXsc</strain>
    </source>
</reference>
<organism evidence="2">
    <name type="scientific">Perkinsus marinus (strain ATCC 50983 / TXsc)</name>
    <dbReference type="NCBI Taxonomy" id="423536"/>
    <lineage>
        <taxon>Eukaryota</taxon>
        <taxon>Sar</taxon>
        <taxon>Alveolata</taxon>
        <taxon>Perkinsozoa</taxon>
        <taxon>Perkinsea</taxon>
        <taxon>Perkinsida</taxon>
        <taxon>Perkinsidae</taxon>
        <taxon>Perkinsus</taxon>
    </lineage>
</organism>
<keyword evidence="2" id="KW-1185">Reference proteome</keyword>
<sequence>MLLDMRSALVEFRQKHERDLGRIIRHLDGIATTASYSDEGFGPEALEGIKAASQCSAEMIRSVNALLDQLAAIDIGPARLKDEASINALVTGLALSLPTADVRVRANTDDTSE</sequence>
<proteinExistence type="predicted"/>
<dbReference type="EMBL" id="GG684420">
    <property type="protein sequence ID" value="EER01170.1"/>
    <property type="molecule type" value="Genomic_DNA"/>
</dbReference>
<dbReference type="AlphaFoldDB" id="C5LQ23"/>
<name>C5LQ23_PERM5</name>
<dbReference type="Proteomes" id="UP000007800">
    <property type="component" value="Unassembled WGS sequence"/>
</dbReference>
<dbReference type="RefSeq" id="XP_002768452.1">
    <property type="nucleotide sequence ID" value="XM_002768406.1"/>
</dbReference>
<accession>C5LQ23</accession>